<reference evidence="7 8" key="1">
    <citation type="submission" date="2016-04" db="EMBL/GenBank/DDBJ databases">
        <title>Draft genome sequence of freshwater magnetotactic bacteria Magnetospirillum marisnigri SP-1 and Magnetospirillum moscoviense BB-1.</title>
        <authorList>
            <person name="Koziaeva V."/>
            <person name="Dziuba M.V."/>
            <person name="Ivanov T.M."/>
            <person name="Kuznetsov B."/>
            <person name="Grouzdev D.S."/>
        </authorList>
    </citation>
    <scope>NUCLEOTIDE SEQUENCE [LARGE SCALE GENOMIC DNA]</scope>
    <source>
        <strain evidence="7 8">SP-1</strain>
    </source>
</reference>
<evidence type="ECO:0000256" key="2">
    <source>
        <dbReference type="ARBA" id="ARBA00022692"/>
    </source>
</evidence>
<evidence type="ECO:0000259" key="6">
    <source>
        <dbReference type="Pfam" id="PF00892"/>
    </source>
</evidence>
<dbReference type="Gene3D" id="1.10.3730.20">
    <property type="match status" value="1"/>
</dbReference>
<feature type="domain" description="EamA" evidence="6">
    <location>
        <begin position="143"/>
        <end position="278"/>
    </location>
</feature>
<feature type="transmembrane region" description="Helical" evidence="5">
    <location>
        <begin position="89"/>
        <end position="109"/>
    </location>
</feature>
<feature type="transmembrane region" description="Helical" evidence="5">
    <location>
        <begin position="237"/>
        <end position="256"/>
    </location>
</feature>
<feature type="domain" description="EamA" evidence="6">
    <location>
        <begin position="10"/>
        <end position="132"/>
    </location>
</feature>
<feature type="transmembrane region" description="Helical" evidence="5">
    <location>
        <begin position="205"/>
        <end position="225"/>
    </location>
</feature>
<dbReference type="EMBL" id="LWQT01000037">
    <property type="protein sequence ID" value="OAN54083.1"/>
    <property type="molecule type" value="Genomic_DNA"/>
</dbReference>
<sequence>MPRFTPADWIAALAVSLLWGGNVVAVKMATLSLPPFLLTGMRFALVALVLAPLFRPAAGQLPGILRLAVVLGIGHFGLLFAAIDGMDSASAGIAVQLSTPFSAVVAWIAYREVLGWARFVGMAVAFAGVVVLAGEPHVTSLLPIMLMSASTLAWAVSNVMIKGVGPVDPLAINGWVALFSFPMLLAISALTESDHLARIQATDTAGWAGLAYTTIGSTLIAYTLWYRLVAKHSLNRVVPFTLLGPGVGLFGGVLLLGEPLTWHKLLGCALTVGGVAVIQLWPKPKAEEATS</sequence>
<dbReference type="RefSeq" id="WP_068489700.1">
    <property type="nucleotide sequence ID" value="NZ_LWQT01000037.1"/>
</dbReference>
<comment type="caution">
    <text evidence="7">The sequence shown here is derived from an EMBL/GenBank/DDBJ whole genome shotgun (WGS) entry which is preliminary data.</text>
</comment>
<dbReference type="InterPro" id="IPR050638">
    <property type="entry name" value="AA-Vitamin_Transporters"/>
</dbReference>
<dbReference type="OrthoDB" id="7158585at2"/>
<keyword evidence="2 5" id="KW-0812">Transmembrane</keyword>
<dbReference type="InterPro" id="IPR037185">
    <property type="entry name" value="EmrE-like"/>
</dbReference>
<organism evidence="7 8">
    <name type="scientific">Paramagnetospirillum marisnigri</name>
    <dbReference type="NCBI Taxonomy" id="1285242"/>
    <lineage>
        <taxon>Bacteria</taxon>
        <taxon>Pseudomonadati</taxon>
        <taxon>Pseudomonadota</taxon>
        <taxon>Alphaproteobacteria</taxon>
        <taxon>Rhodospirillales</taxon>
        <taxon>Magnetospirillaceae</taxon>
        <taxon>Paramagnetospirillum</taxon>
    </lineage>
</organism>
<gene>
    <name evidence="7" type="ORF">A6A04_12630</name>
</gene>
<feature type="transmembrane region" description="Helical" evidence="5">
    <location>
        <begin position="262"/>
        <end position="281"/>
    </location>
</feature>
<dbReference type="GO" id="GO:0016020">
    <property type="term" value="C:membrane"/>
    <property type="evidence" value="ECO:0007669"/>
    <property type="project" value="UniProtKB-SubCell"/>
</dbReference>
<dbReference type="PANTHER" id="PTHR32322:SF9">
    <property type="entry name" value="AMINO-ACID METABOLITE EFFLUX PUMP-RELATED"/>
    <property type="match status" value="1"/>
</dbReference>
<dbReference type="Proteomes" id="UP000078428">
    <property type="component" value="Unassembled WGS sequence"/>
</dbReference>
<proteinExistence type="predicted"/>
<evidence type="ECO:0000256" key="1">
    <source>
        <dbReference type="ARBA" id="ARBA00004141"/>
    </source>
</evidence>
<dbReference type="AlphaFoldDB" id="A0A178MUW9"/>
<dbReference type="InterPro" id="IPR000620">
    <property type="entry name" value="EamA_dom"/>
</dbReference>
<feature type="transmembrane region" description="Helical" evidence="5">
    <location>
        <begin position="140"/>
        <end position="161"/>
    </location>
</feature>
<name>A0A178MUW9_9PROT</name>
<evidence type="ECO:0000256" key="4">
    <source>
        <dbReference type="ARBA" id="ARBA00023136"/>
    </source>
</evidence>
<dbReference type="PANTHER" id="PTHR32322">
    <property type="entry name" value="INNER MEMBRANE TRANSPORTER"/>
    <property type="match status" value="1"/>
</dbReference>
<keyword evidence="3 5" id="KW-1133">Transmembrane helix</keyword>
<dbReference type="STRING" id="1285242.A6A04_12630"/>
<feature type="transmembrane region" description="Helical" evidence="5">
    <location>
        <begin position="63"/>
        <end position="83"/>
    </location>
</feature>
<feature type="transmembrane region" description="Helical" evidence="5">
    <location>
        <begin position="116"/>
        <end position="134"/>
    </location>
</feature>
<accession>A0A178MUW9</accession>
<evidence type="ECO:0000313" key="7">
    <source>
        <dbReference type="EMBL" id="OAN54083.1"/>
    </source>
</evidence>
<evidence type="ECO:0000256" key="3">
    <source>
        <dbReference type="ARBA" id="ARBA00022989"/>
    </source>
</evidence>
<feature type="transmembrane region" description="Helical" evidence="5">
    <location>
        <begin position="170"/>
        <end position="190"/>
    </location>
</feature>
<dbReference type="Pfam" id="PF00892">
    <property type="entry name" value="EamA"/>
    <property type="match status" value="2"/>
</dbReference>
<evidence type="ECO:0000313" key="8">
    <source>
        <dbReference type="Proteomes" id="UP000078428"/>
    </source>
</evidence>
<comment type="subcellular location">
    <subcellularLocation>
        <location evidence="1">Membrane</location>
        <topology evidence="1">Multi-pass membrane protein</topology>
    </subcellularLocation>
</comment>
<feature type="transmembrane region" description="Helical" evidence="5">
    <location>
        <begin position="35"/>
        <end position="54"/>
    </location>
</feature>
<protein>
    <submittedName>
        <fullName evidence="7">Multidrug DMT transporter permease</fullName>
    </submittedName>
</protein>
<keyword evidence="8" id="KW-1185">Reference proteome</keyword>
<dbReference type="SUPFAM" id="SSF103481">
    <property type="entry name" value="Multidrug resistance efflux transporter EmrE"/>
    <property type="match status" value="2"/>
</dbReference>
<keyword evidence="4 5" id="KW-0472">Membrane</keyword>
<evidence type="ECO:0000256" key="5">
    <source>
        <dbReference type="SAM" id="Phobius"/>
    </source>
</evidence>